<organism evidence="12 13">
    <name type="scientific">Odinarchaeota yellowstonii (strain LCB_4)</name>
    <dbReference type="NCBI Taxonomy" id="1841599"/>
    <lineage>
        <taxon>Archaea</taxon>
        <taxon>Promethearchaeati</taxon>
        <taxon>Candidatus Odinarchaeota</taxon>
        <taxon>Candidatus Odinarchaeia</taxon>
        <taxon>Candidatus Odinarchaeales</taxon>
        <taxon>Candidatus Odinarchaeaceae</taxon>
        <taxon>Candidatus Odinarchaeum</taxon>
    </lineage>
</organism>
<feature type="coiled-coil region" evidence="11">
    <location>
        <begin position="87"/>
        <end position="159"/>
    </location>
</feature>
<dbReference type="KEGG" id="oyw:OdinLCB4_006135"/>
<gene>
    <name evidence="12" type="ORF">OdinLCB4_006135</name>
</gene>
<dbReference type="PANTHER" id="PTHR11629:SF63">
    <property type="entry name" value="V-TYPE PROTON ATPASE SUBUNIT A"/>
    <property type="match status" value="1"/>
</dbReference>
<dbReference type="InterPro" id="IPR002490">
    <property type="entry name" value="V-ATPase_116kDa_su"/>
</dbReference>
<feature type="transmembrane region" description="Helical" evidence="10">
    <location>
        <begin position="449"/>
        <end position="467"/>
    </location>
</feature>
<dbReference type="PANTHER" id="PTHR11629">
    <property type="entry name" value="VACUOLAR PROTON ATPASES"/>
    <property type="match status" value="1"/>
</dbReference>
<dbReference type="GO" id="GO:0016471">
    <property type="term" value="C:vacuolar proton-transporting V-type ATPase complex"/>
    <property type="evidence" value="ECO:0007669"/>
    <property type="project" value="TreeGrafter"/>
</dbReference>
<accession>A0AAF0D1L6</accession>
<dbReference type="Proteomes" id="UP000186851">
    <property type="component" value="Chromosome"/>
</dbReference>
<reference evidence="12" key="2">
    <citation type="journal article" date="2022" name="Nat. Microbiol.">
        <title>A closed Candidatus Odinarchaeum chromosome exposes Asgard archaeal viruses.</title>
        <authorList>
            <person name="Tamarit D."/>
            <person name="Caceres E.F."/>
            <person name="Krupovic M."/>
            <person name="Nijland R."/>
            <person name="Eme L."/>
            <person name="Robinson N.P."/>
            <person name="Ettema T.J.G."/>
        </authorList>
    </citation>
    <scope>NUCLEOTIDE SEQUENCE</scope>
    <source>
        <strain evidence="12">LCB_4</strain>
    </source>
</reference>
<feature type="transmembrane region" description="Helical" evidence="10">
    <location>
        <begin position="577"/>
        <end position="600"/>
    </location>
</feature>
<feature type="transmembrane region" description="Helical" evidence="10">
    <location>
        <begin position="263"/>
        <end position="289"/>
    </location>
</feature>
<evidence type="ECO:0000256" key="8">
    <source>
        <dbReference type="ARBA" id="ARBA00059506"/>
    </source>
</evidence>
<keyword evidence="5 10" id="KW-1133">Transmembrane helix</keyword>
<evidence type="ECO:0000256" key="6">
    <source>
        <dbReference type="ARBA" id="ARBA00023065"/>
    </source>
</evidence>
<evidence type="ECO:0000256" key="2">
    <source>
        <dbReference type="ARBA" id="ARBA00009904"/>
    </source>
</evidence>
<dbReference type="EMBL" id="CP091871">
    <property type="protein sequence ID" value="WEU40048.1"/>
    <property type="molecule type" value="Genomic_DNA"/>
</dbReference>
<keyword evidence="11" id="KW-0175">Coiled coil</keyword>
<evidence type="ECO:0000256" key="10">
    <source>
        <dbReference type="RuleBase" id="RU361189"/>
    </source>
</evidence>
<evidence type="ECO:0000256" key="3">
    <source>
        <dbReference type="ARBA" id="ARBA00022448"/>
    </source>
</evidence>
<dbReference type="GO" id="GO:0033179">
    <property type="term" value="C:proton-transporting V-type ATPase, V0 domain"/>
    <property type="evidence" value="ECO:0007669"/>
    <property type="project" value="InterPro"/>
</dbReference>
<keyword evidence="4 10" id="KW-0812">Transmembrane</keyword>
<keyword evidence="6 10" id="KW-0406">Ion transport</keyword>
<feature type="transmembrane region" description="Helical" evidence="10">
    <location>
        <begin position="487"/>
        <end position="504"/>
    </location>
</feature>
<dbReference type="GO" id="GO:0046961">
    <property type="term" value="F:proton-transporting ATPase activity, rotational mechanism"/>
    <property type="evidence" value="ECO:0007669"/>
    <property type="project" value="InterPro"/>
</dbReference>
<keyword evidence="3 10" id="KW-0813">Transport</keyword>
<evidence type="ECO:0000256" key="9">
    <source>
        <dbReference type="ARBA" id="ARBA00068671"/>
    </source>
</evidence>
<dbReference type="GO" id="GO:0007035">
    <property type="term" value="P:vacuolar acidification"/>
    <property type="evidence" value="ECO:0007669"/>
    <property type="project" value="TreeGrafter"/>
</dbReference>
<comment type="similarity">
    <text evidence="2 10">Belongs to the V-ATPase 116 kDa subunit family.</text>
</comment>
<proteinExistence type="inferred from homology"/>
<feature type="transmembrane region" description="Helical" evidence="10">
    <location>
        <begin position="414"/>
        <end position="437"/>
    </location>
</feature>
<evidence type="ECO:0000313" key="13">
    <source>
        <dbReference type="Proteomes" id="UP000186851"/>
    </source>
</evidence>
<comment type="function">
    <text evidence="8">Component of the A-type ATP synthase that produces ATP from ADP in the presence of a proton gradient across the membrane.</text>
</comment>
<comment type="subcellular location">
    <subcellularLocation>
        <location evidence="1">Membrane</location>
        <topology evidence="1">Multi-pass membrane protein</topology>
    </subcellularLocation>
</comment>
<evidence type="ECO:0000256" key="11">
    <source>
        <dbReference type="SAM" id="Coils"/>
    </source>
</evidence>
<sequence>MGGADMLKPVNMSKFTVIALDEYVDDVIRLLGNLGIAQLDNVGEKIANYNGLIQPVEPGDYYYRVSALLSQVEGLIGDLGVQEIAEVKEKKKHERLIEEELEKIEDEVKKIEHEYLTLSKEYDSLKDKAPLTLEEEKRLAELEENKVDLKKRVAERLLTFREILQIEQRVEEAKSLAGRTDRSFIFEGWVEEKKVKELQAALLKVTNNSCILKVEAPKKEDNPPVLIENPKLLKPLQFLTVGFSVPSYKEIDPTLLMSITFPIFFGMMFADIGHGLILLVPSLLGFIALKRGQPNFGGMIGWWVKGSPLLIASSISSIFFGMLFGEMLGFSIVAEPWYIAISPYLLFLRQALIGLFVLFDYDGGIKILTDPSYVNPATGVAEYSPLPGELWVDPVTGREHFSGPILFSPFEHPFLLFALSIMIGVLHLLIGLFLGVINSIRKGKILEGIVDRGFWIWFYIGLVYLAFNRGVTFTNWFATFSLTDPSFYLFAMPFAGLILGKLVVHRNIMEGFIGTFEVMVASISNTISYTRILALNQVHAGFSKTFLNLGTSPVYNPILHEYLPASEVGFIVFQPTLYYVMFIVTQIGLVMFLEGLLTFINTLRLHWVEWFLKFYEGGGSEFKPFKISRFYTVN</sequence>
<evidence type="ECO:0000256" key="1">
    <source>
        <dbReference type="ARBA" id="ARBA00004141"/>
    </source>
</evidence>
<protein>
    <recommendedName>
        <fullName evidence="9 10">A-type ATP synthase subunit I</fullName>
    </recommendedName>
</protein>
<keyword evidence="7 10" id="KW-0472">Membrane</keyword>
<dbReference type="Pfam" id="PF01496">
    <property type="entry name" value="V_ATPase_I"/>
    <property type="match status" value="2"/>
</dbReference>
<evidence type="ECO:0000256" key="7">
    <source>
        <dbReference type="ARBA" id="ARBA00023136"/>
    </source>
</evidence>
<dbReference type="GO" id="GO:0051117">
    <property type="term" value="F:ATPase binding"/>
    <property type="evidence" value="ECO:0007669"/>
    <property type="project" value="TreeGrafter"/>
</dbReference>
<evidence type="ECO:0000256" key="4">
    <source>
        <dbReference type="ARBA" id="ARBA00022692"/>
    </source>
</evidence>
<feature type="transmembrane region" description="Helical" evidence="10">
    <location>
        <begin position="309"/>
        <end position="330"/>
    </location>
</feature>
<name>A0AAF0D1L6_ODILC</name>
<evidence type="ECO:0000313" key="12">
    <source>
        <dbReference type="EMBL" id="WEU40048.1"/>
    </source>
</evidence>
<dbReference type="AlphaFoldDB" id="A0AAF0D1L6"/>
<evidence type="ECO:0000256" key="5">
    <source>
        <dbReference type="ARBA" id="ARBA00022989"/>
    </source>
</evidence>
<reference evidence="12" key="1">
    <citation type="journal article" date="2017" name="Nature">
        <title>Asgard archaea illuminate the origin of eukaryotic cellular complexity.</title>
        <authorList>
            <person name="Zaremba-Niedzwiedzka K."/>
            <person name="Caceres E.F."/>
            <person name="Saw J.H."/>
            <person name="Backstrom D."/>
            <person name="Juzokaite L."/>
            <person name="Vancaester E."/>
            <person name="Seitz K.W."/>
            <person name="Anantharaman K."/>
            <person name="Starnawski P."/>
            <person name="Kjeldsen K.U."/>
            <person name="Scott M.B."/>
            <person name="Nunoura T."/>
            <person name="Banfield J.F."/>
            <person name="Schramm A."/>
            <person name="Baker B.J."/>
            <person name="Spang A."/>
            <person name="Ettema T.J.G."/>
        </authorList>
    </citation>
    <scope>NUCLEOTIDE SEQUENCE</scope>
    <source>
        <strain evidence="12">LCB_4</strain>
    </source>
</reference>